<proteinExistence type="predicted"/>
<dbReference type="EMBL" id="KV440989">
    <property type="protein sequence ID" value="OAD70272.1"/>
    <property type="molecule type" value="Genomic_DNA"/>
</dbReference>
<evidence type="ECO:0000313" key="2">
    <source>
        <dbReference type="Proteomes" id="UP000077315"/>
    </source>
</evidence>
<reference evidence="2" key="1">
    <citation type="submission" date="2015-06" db="EMBL/GenBank/DDBJ databases">
        <title>Expansion of signal transduction pathways in fungi by whole-genome duplication.</title>
        <authorList>
            <consortium name="DOE Joint Genome Institute"/>
            <person name="Corrochano L.M."/>
            <person name="Kuo A."/>
            <person name="Marcet-Houben M."/>
            <person name="Polaino S."/>
            <person name="Salamov A."/>
            <person name="Villalobos J.M."/>
            <person name="Alvarez M.I."/>
            <person name="Avalos J."/>
            <person name="Benito E.P."/>
            <person name="Benoit I."/>
            <person name="Burger G."/>
            <person name="Camino L.P."/>
            <person name="Canovas D."/>
            <person name="Cerda-Olmedo E."/>
            <person name="Cheng J.-F."/>
            <person name="Dominguez A."/>
            <person name="Elias M."/>
            <person name="Eslava A.P."/>
            <person name="Glaser F."/>
            <person name="Grimwood J."/>
            <person name="Gutierrez G."/>
            <person name="Heitman J."/>
            <person name="Henrissat B."/>
            <person name="Iturriaga E.A."/>
            <person name="Lang B.F."/>
            <person name="Lavin J.L."/>
            <person name="Lee S."/>
            <person name="Li W."/>
            <person name="Lindquist E."/>
            <person name="Lopez-Garcia S."/>
            <person name="Luque E.M."/>
            <person name="Marcos A.T."/>
            <person name="Martin J."/>
            <person name="McCluskey K."/>
            <person name="Medina H.R."/>
            <person name="Miralles-Duran A."/>
            <person name="Miyazaki A."/>
            <person name="Munoz-Torres E."/>
            <person name="Oguiza J.A."/>
            <person name="Ohm R."/>
            <person name="Olmedo M."/>
            <person name="Orejas M."/>
            <person name="Ortiz-Castellanos L."/>
            <person name="Pisabarro A.G."/>
            <person name="Rodriguez-Romero J."/>
            <person name="Ruiz-Herrera J."/>
            <person name="Ruiz-Vazquez R."/>
            <person name="Sanz C."/>
            <person name="Schackwitz W."/>
            <person name="Schmutz J."/>
            <person name="Shahriari M."/>
            <person name="Shelest E."/>
            <person name="Silva-Franco F."/>
            <person name="Soanes D."/>
            <person name="Syed K."/>
            <person name="Tagua V.G."/>
            <person name="Talbot N.J."/>
            <person name="Thon M."/>
            <person name="De vries R.P."/>
            <person name="Wiebenga A."/>
            <person name="Yadav J.S."/>
            <person name="Braun E.L."/>
            <person name="Baker S."/>
            <person name="Garre V."/>
            <person name="Horwitz B."/>
            <person name="Torres-Martinez S."/>
            <person name="Idnurm A."/>
            <person name="Herrera-Estrella A."/>
            <person name="Gabaldon T."/>
            <person name="Grigoriev I.V."/>
        </authorList>
    </citation>
    <scope>NUCLEOTIDE SEQUENCE [LARGE SCALE GENOMIC DNA]</scope>
    <source>
        <strain evidence="2">NRRL 1555(-)</strain>
    </source>
</reference>
<protein>
    <submittedName>
        <fullName evidence="1">Uncharacterized protein</fullName>
    </submittedName>
</protein>
<evidence type="ECO:0000313" key="1">
    <source>
        <dbReference type="EMBL" id="OAD70272.1"/>
    </source>
</evidence>
<sequence>MYTYFPRRYLGIPIFDFCNRYCAFLSLFKYVADMVLIDSKLLRLVFKSFSVHYILEYNCVAILVTAISYADQCFTGDKRYGRRVMVRKVFTILTKKSDKVGKFCQISKNIVAFMGC</sequence>
<dbReference type="GeneID" id="29001512"/>
<keyword evidence="2" id="KW-1185">Reference proteome</keyword>
<accession>A0A162TQJ0</accession>
<name>A0A162TQJ0_PHYB8</name>
<dbReference type="Proteomes" id="UP000077315">
    <property type="component" value="Unassembled WGS sequence"/>
</dbReference>
<dbReference type="InParanoid" id="A0A162TQJ0"/>
<gene>
    <name evidence="1" type="ORF">PHYBLDRAFT_60172</name>
</gene>
<dbReference type="AlphaFoldDB" id="A0A162TQJ0"/>
<dbReference type="VEuPathDB" id="FungiDB:PHYBLDRAFT_60172"/>
<organism evidence="1 2">
    <name type="scientific">Phycomyces blakesleeanus (strain ATCC 8743b / DSM 1359 / FGSC 10004 / NBRC 33097 / NRRL 1555)</name>
    <dbReference type="NCBI Taxonomy" id="763407"/>
    <lineage>
        <taxon>Eukaryota</taxon>
        <taxon>Fungi</taxon>
        <taxon>Fungi incertae sedis</taxon>
        <taxon>Mucoromycota</taxon>
        <taxon>Mucoromycotina</taxon>
        <taxon>Mucoromycetes</taxon>
        <taxon>Mucorales</taxon>
        <taxon>Phycomycetaceae</taxon>
        <taxon>Phycomyces</taxon>
    </lineage>
</organism>
<dbReference type="RefSeq" id="XP_018288312.1">
    <property type="nucleotide sequence ID" value="XM_018440606.1"/>
</dbReference>